<sequence length="509" mass="58022">MLNNALIRALVTNGYISEAIQVFTMMDTNGWTDSCTFGILMREAARENDFIKVLMMYSDIKKRGIKLMFPELAVVIYAMVKTQKIDEALNILKNMTDEFKSRTDPSTKPGFENIPMSRCSNTSKEDIEAVRSGFNSIIYGLCRLGLRKRAQDMLIDLQKLGISPNGHTISLFLTMYISLQRLQKTKPILAAWFKRESNSRIRHTSSDTLTRLQKFQSNDNQDGFHMLILYLVYSGYHAMYSGKAIARHVTSQREYYNQKTSQFRYAGHPLYGNQQSSNICTTISHHTTSSLSTDQKPKTASYLAQDSVGKQFVQDAVKSIGADYSYAASAVILFHAKHQCRYFLKSNEPSHFTPLQSYTATHSLITRKFDKVYQHAVDDVDTLKPMWDVSDSIYCTTLMKDVDESLVTSCTRGYHYQQAENMFAELQHEGKDLVPMVHDSLVSMYRLSGEIEKVRALDAMTHHKYMDESVSMDHVESMWNFDDGTGPLSNGLHPQLKDSLSIPFRNQAK</sequence>
<accession>F4P466</accession>
<organism evidence="1 2">
    <name type="scientific">Batrachochytrium dendrobatidis (strain JAM81 / FGSC 10211)</name>
    <name type="common">Frog chytrid fungus</name>
    <dbReference type="NCBI Taxonomy" id="684364"/>
    <lineage>
        <taxon>Eukaryota</taxon>
        <taxon>Fungi</taxon>
        <taxon>Fungi incertae sedis</taxon>
        <taxon>Chytridiomycota</taxon>
        <taxon>Chytridiomycota incertae sedis</taxon>
        <taxon>Chytridiomycetes</taxon>
        <taxon>Rhizophydiales</taxon>
        <taxon>Rhizophydiales incertae sedis</taxon>
        <taxon>Batrachochytrium</taxon>
    </lineage>
</organism>
<evidence type="ECO:0008006" key="3">
    <source>
        <dbReference type="Google" id="ProtNLM"/>
    </source>
</evidence>
<dbReference type="PANTHER" id="PTHR47939:SF1">
    <property type="entry name" value="OS04G0684500 PROTEIN"/>
    <property type="match status" value="1"/>
</dbReference>
<dbReference type="STRING" id="684364.F4P466"/>
<dbReference type="Proteomes" id="UP000007241">
    <property type="component" value="Unassembled WGS sequence"/>
</dbReference>
<dbReference type="RefSeq" id="XP_006679659.1">
    <property type="nucleotide sequence ID" value="XM_006679596.1"/>
</dbReference>
<dbReference type="NCBIfam" id="TIGR00756">
    <property type="entry name" value="PPR"/>
    <property type="match status" value="1"/>
</dbReference>
<keyword evidence="2" id="KW-1185">Reference proteome</keyword>
<name>F4P466_BATDJ</name>
<dbReference type="Pfam" id="PF01535">
    <property type="entry name" value="PPR"/>
    <property type="match status" value="2"/>
</dbReference>
<dbReference type="OrthoDB" id="185373at2759"/>
<dbReference type="InterPro" id="IPR050667">
    <property type="entry name" value="PPR-containing_protein"/>
</dbReference>
<dbReference type="InterPro" id="IPR002885">
    <property type="entry name" value="PPR_rpt"/>
</dbReference>
<dbReference type="GeneID" id="18243488"/>
<dbReference type="Gene3D" id="1.25.40.10">
    <property type="entry name" value="Tetratricopeptide repeat domain"/>
    <property type="match status" value="2"/>
</dbReference>
<gene>
    <name evidence="1" type="ORF">BATDEDRAFT_89425</name>
</gene>
<proteinExistence type="predicted"/>
<evidence type="ECO:0000313" key="1">
    <source>
        <dbReference type="EMBL" id="EGF79733.1"/>
    </source>
</evidence>
<dbReference type="PANTHER" id="PTHR47939">
    <property type="entry name" value="MEMBRANE-ASSOCIATED SALT-INDUCIBLE PROTEIN-LIKE"/>
    <property type="match status" value="1"/>
</dbReference>
<dbReference type="AlphaFoldDB" id="F4P466"/>
<dbReference type="GO" id="GO:0003729">
    <property type="term" value="F:mRNA binding"/>
    <property type="evidence" value="ECO:0000318"/>
    <property type="project" value="GO_Central"/>
</dbReference>
<reference evidence="1 2" key="1">
    <citation type="submission" date="2009-12" db="EMBL/GenBank/DDBJ databases">
        <title>The draft genome of Batrachochytrium dendrobatidis.</title>
        <authorList>
            <consortium name="US DOE Joint Genome Institute (JGI-PGF)"/>
            <person name="Kuo A."/>
            <person name="Salamov A."/>
            <person name="Schmutz J."/>
            <person name="Lucas S."/>
            <person name="Pitluck S."/>
            <person name="Rosenblum E."/>
            <person name="Stajich J."/>
            <person name="Eisen M."/>
            <person name="Grigoriev I.V."/>
        </authorList>
    </citation>
    <scope>NUCLEOTIDE SEQUENCE [LARGE SCALE GENOMIC DNA]</scope>
    <source>
        <strain evidence="2">JAM81 / FGSC 10211</strain>
    </source>
</reference>
<dbReference type="InterPro" id="IPR011990">
    <property type="entry name" value="TPR-like_helical_dom_sf"/>
</dbReference>
<dbReference type="HOGENOM" id="CLU_535251_0_0_1"/>
<dbReference type="InParanoid" id="F4P466"/>
<evidence type="ECO:0000313" key="2">
    <source>
        <dbReference type="Proteomes" id="UP000007241"/>
    </source>
</evidence>
<protein>
    <recommendedName>
        <fullName evidence="3">Pentacotripeptide-repeat region of PRORP domain-containing protein</fullName>
    </recommendedName>
</protein>
<dbReference type="EMBL" id="GL882885">
    <property type="protein sequence ID" value="EGF79733.1"/>
    <property type="molecule type" value="Genomic_DNA"/>
</dbReference>